<dbReference type="EMBL" id="BAAFSV010000001">
    <property type="protein sequence ID" value="GAB1311502.1"/>
    <property type="molecule type" value="Genomic_DNA"/>
</dbReference>
<evidence type="ECO:0000256" key="1">
    <source>
        <dbReference type="RuleBase" id="RU363098"/>
    </source>
</evidence>
<dbReference type="Proteomes" id="UP001628179">
    <property type="component" value="Unassembled WGS sequence"/>
</dbReference>
<keyword evidence="1" id="KW-0808">Transferase</keyword>
<evidence type="ECO:0000259" key="2">
    <source>
        <dbReference type="Pfam" id="PF05183"/>
    </source>
</evidence>
<dbReference type="InterPro" id="IPR057503">
    <property type="entry name" value="PH_RdRP"/>
</dbReference>
<dbReference type="GeneID" id="98172457"/>
<gene>
    <name evidence="4" type="ORF">MFIFM68171_01712</name>
</gene>
<comment type="similarity">
    <text evidence="1">Belongs to the RdRP family.</text>
</comment>
<dbReference type="InterPro" id="IPR057596">
    <property type="entry name" value="RDRP_core"/>
</dbReference>
<reference evidence="4 5" key="1">
    <citation type="submission" date="2024-09" db="EMBL/GenBank/DDBJ databases">
        <title>Itraconazole resistance in Madurella fahalii resulting from another homologue of gene encoding cytochrome P450 14-alpha sterol demethylase (CYP51).</title>
        <authorList>
            <person name="Yoshioka I."/>
            <person name="Fahal A.H."/>
            <person name="Kaneko S."/>
            <person name="Yaguchi T."/>
        </authorList>
    </citation>
    <scope>NUCLEOTIDE SEQUENCE [LARGE SCALE GENOMIC DNA]</scope>
    <source>
        <strain evidence="4 5">IFM 68171</strain>
    </source>
</reference>
<evidence type="ECO:0000313" key="5">
    <source>
        <dbReference type="Proteomes" id="UP001628179"/>
    </source>
</evidence>
<comment type="caution">
    <text evidence="4">The sequence shown here is derived from an EMBL/GenBank/DDBJ whole genome shotgun (WGS) entry which is preliminary data.</text>
</comment>
<sequence>MEFFLGVPKHLDLEALEAELKPVMDELSISRYSCDKPRGKPKGFVRFVHEMDGQRFWDAYGEESIPEEEISPTGSQNQPCQRTMRPRLQILGSMISCRRSHRKGTVLNPVASEFEPTSRSRKQDKSGTVVMTPYELDCGHCVFVEGHFAFVAEWEHKGHTVAKFTKYSLTIEICSLQVLVHIGYADINELIWSATGMVTIVLTIPPTFLKYRPVETSSTAGMQRLAAINDAHGRVSSFCTVYQLQVPAAGPLRNDMAVLRAKGINVVEYDAEYYRAAQEAPQLAPYPDAIQNLMKELARHEHVGTLPFGILFLSQALAYNGYMHPSKVSLLVRKLAALFAAEREQGRRKQPISTDAFKTLFSCDHFLSPSDSGSRCEVDNIMAMLESQEQLIRSGEDIRAGLAWERRDQARVFCATITPTRILLGGPTMEVGNRILRKYPGRYDYFVRVHFCDENGQELFKNARVLLDEIYDRFGSLLRSGIDMGGRKYEFLGFSHSSLRSHSAWLAAPFSYRSRKYRSESIFKELGSFVDVERTAALVAARVGQAFSETPHVFPLGNIEPEIIDDVKPGKYCFSDGVAGISRMALEKVHQSIRRLRGYPTCLQIRWAGAKGVLSLDPNLKGERICIRRNSMRKFEGYDRANLEICGGPPKPIPMVLNRPLIKILEDRGAPHGWFLGLQRRQLAELQTVVADVGTTADFLKRRSIGEAVRLGELITYAYTKGIDYRHNDFLRSAMELILLRDLRAVKHKARIPIRKGITLIGVMDVTGELEEGQVYVTYDWEEGQRGIGPPPGEGPVIVTRSPAMHPGDFQMVENKRPRENSGLPTQRNCIVFSGKGARDLPSQLAGGDLDGDLYHIIWDPDIVVHAPIVPYGAAKYAKAELKQLPRPVELGDMSDWFVDFMRYDNLRQIATTHMILADQHGTMHPYCLDLAELHSDAVDFSKSGKPVDPSRLPNVPKLRPDFMDIFGHQHSGGPAGDTTDDAEELGLRPRYVYQKSENILGRLYREVNEEKIWRGSGSKAQWPRPSSEGNYAFWDQLCACLMARVQRIGSVAWWYQLEPAERLYQAYRKAVQEVAISRSEHPVRPLSEREIFVGVILNEAGAQTNRQRDRSMRLRDEYDEIARWIATEMRPECHITGYASELDNLELCLACLYLNRDAMFPDQVTGRPREIGIESFRIVAASALMSELDYLEGRRRSD</sequence>
<dbReference type="InterPro" id="IPR007855">
    <property type="entry name" value="RDRP"/>
</dbReference>
<comment type="catalytic activity">
    <reaction evidence="1">
        <text>RNA(n) + a ribonucleoside 5'-triphosphate = RNA(n+1) + diphosphate</text>
        <dbReference type="Rhea" id="RHEA:21248"/>
        <dbReference type="Rhea" id="RHEA-COMP:14527"/>
        <dbReference type="Rhea" id="RHEA-COMP:17342"/>
        <dbReference type="ChEBI" id="CHEBI:33019"/>
        <dbReference type="ChEBI" id="CHEBI:61557"/>
        <dbReference type="ChEBI" id="CHEBI:140395"/>
        <dbReference type="EC" id="2.7.7.48"/>
    </reaction>
</comment>
<dbReference type="EC" id="2.7.7.48" evidence="1"/>
<dbReference type="RefSeq" id="XP_070913235.1">
    <property type="nucleotide sequence ID" value="XM_071057134.1"/>
</dbReference>
<keyword evidence="5" id="KW-1185">Reference proteome</keyword>
<organism evidence="4 5">
    <name type="scientific">Madurella fahalii</name>
    <dbReference type="NCBI Taxonomy" id="1157608"/>
    <lineage>
        <taxon>Eukaryota</taxon>
        <taxon>Fungi</taxon>
        <taxon>Dikarya</taxon>
        <taxon>Ascomycota</taxon>
        <taxon>Pezizomycotina</taxon>
        <taxon>Sordariomycetes</taxon>
        <taxon>Sordariomycetidae</taxon>
        <taxon>Sordariales</taxon>
        <taxon>Sordariales incertae sedis</taxon>
        <taxon>Madurella</taxon>
    </lineage>
</organism>
<feature type="domain" description="RdRP-like PH" evidence="3">
    <location>
        <begin position="135"/>
        <end position="254"/>
    </location>
</feature>
<dbReference type="Pfam" id="PF05183">
    <property type="entry name" value="RdRP"/>
    <property type="match status" value="1"/>
</dbReference>
<keyword evidence="1" id="KW-0696">RNA-directed RNA polymerase</keyword>
<proteinExistence type="inferred from homology"/>
<name>A0ABQ0G187_9PEZI</name>
<keyword evidence="1" id="KW-0694">RNA-binding</keyword>
<feature type="domain" description="RDRP core" evidence="2">
    <location>
        <begin position="417"/>
        <end position="1008"/>
    </location>
</feature>
<dbReference type="Pfam" id="PF25358">
    <property type="entry name" value="PH_fung_RdRP"/>
    <property type="match status" value="1"/>
</dbReference>
<evidence type="ECO:0000259" key="3">
    <source>
        <dbReference type="Pfam" id="PF25358"/>
    </source>
</evidence>
<keyword evidence="1" id="KW-0548">Nucleotidyltransferase</keyword>
<evidence type="ECO:0000313" key="4">
    <source>
        <dbReference type="EMBL" id="GAB1311502.1"/>
    </source>
</evidence>
<dbReference type="PANTHER" id="PTHR23079:SF17">
    <property type="entry name" value="RNA-DEPENDENT RNA POLYMERASE"/>
    <property type="match status" value="1"/>
</dbReference>
<accession>A0ABQ0G187</accession>
<protein>
    <recommendedName>
        <fullName evidence="1">RNA-dependent RNA polymerase</fullName>
        <ecNumber evidence="1">2.7.7.48</ecNumber>
    </recommendedName>
</protein>
<dbReference type="PANTHER" id="PTHR23079">
    <property type="entry name" value="RNA-DEPENDENT RNA POLYMERASE"/>
    <property type="match status" value="1"/>
</dbReference>